<protein>
    <submittedName>
        <fullName evidence="2">Uncharacterized protein</fullName>
    </submittedName>
</protein>
<feature type="region of interest" description="Disordered" evidence="1">
    <location>
        <begin position="32"/>
        <end position="58"/>
    </location>
</feature>
<name>A0A0C3I6F0_PISTI</name>
<evidence type="ECO:0000256" key="1">
    <source>
        <dbReference type="SAM" id="MobiDB-lite"/>
    </source>
</evidence>
<dbReference type="Proteomes" id="UP000054217">
    <property type="component" value="Unassembled WGS sequence"/>
</dbReference>
<proteinExistence type="predicted"/>
<reference evidence="2 3" key="1">
    <citation type="submission" date="2014-04" db="EMBL/GenBank/DDBJ databases">
        <authorList>
            <consortium name="DOE Joint Genome Institute"/>
            <person name="Kuo A."/>
            <person name="Kohler A."/>
            <person name="Costa M.D."/>
            <person name="Nagy L.G."/>
            <person name="Floudas D."/>
            <person name="Copeland A."/>
            <person name="Barry K.W."/>
            <person name="Cichocki N."/>
            <person name="Veneault-Fourrey C."/>
            <person name="LaButti K."/>
            <person name="Lindquist E.A."/>
            <person name="Lipzen A."/>
            <person name="Lundell T."/>
            <person name="Morin E."/>
            <person name="Murat C."/>
            <person name="Sun H."/>
            <person name="Tunlid A."/>
            <person name="Henrissat B."/>
            <person name="Grigoriev I.V."/>
            <person name="Hibbett D.S."/>
            <person name="Martin F."/>
            <person name="Nordberg H.P."/>
            <person name="Cantor M.N."/>
            <person name="Hua S.X."/>
        </authorList>
    </citation>
    <scope>NUCLEOTIDE SEQUENCE [LARGE SCALE GENOMIC DNA]</scope>
    <source>
        <strain evidence="2 3">Marx 270</strain>
    </source>
</reference>
<dbReference type="HOGENOM" id="CLU_2980091_0_0_1"/>
<organism evidence="2 3">
    <name type="scientific">Pisolithus tinctorius Marx 270</name>
    <dbReference type="NCBI Taxonomy" id="870435"/>
    <lineage>
        <taxon>Eukaryota</taxon>
        <taxon>Fungi</taxon>
        <taxon>Dikarya</taxon>
        <taxon>Basidiomycota</taxon>
        <taxon>Agaricomycotina</taxon>
        <taxon>Agaricomycetes</taxon>
        <taxon>Agaricomycetidae</taxon>
        <taxon>Boletales</taxon>
        <taxon>Sclerodermatineae</taxon>
        <taxon>Pisolithaceae</taxon>
        <taxon>Pisolithus</taxon>
    </lineage>
</organism>
<sequence>MEARSKTSQRRGRMELLAQTGLQLYTITLKSTVDSPGTSPLGGTSFGLPPVPHEQLRD</sequence>
<reference evidence="3" key="2">
    <citation type="submission" date="2015-01" db="EMBL/GenBank/DDBJ databases">
        <title>Evolutionary Origins and Diversification of the Mycorrhizal Mutualists.</title>
        <authorList>
            <consortium name="DOE Joint Genome Institute"/>
            <consortium name="Mycorrhizal Genomics Consortium"/>
            <person name="Kohler A."/>
            <person name="Kuo A."/>
            <person name="Nagy L.G."/>
            <person name="Floudas D."/>
            <person name="Copeland A."/>
            <person name="Barry K.W."/>
            <person name="Cichocki N."/>
            <person name="Veneault-Fourrey C."/>
            <person name="LaButti K."/>
            <person name="Lindquist E.A."/>
            <person name="Lipzen A."/>
            <person name="Lundell T."/>
            <person name="Morin E."/>
            <person name="Murat C."/>
            <person name="Riley R."/>
            <person name="Ohm R."/>
            <person name="Sun H."/>
            <person name="Tunlid A."/>
            <person name="Henrissat B."/>
            <person name="Grigoriev I.V."/>
            <person name="Hibbett D.S."/>
            <person name="Martin F."/>
        </authorList>
    </citation>
    <scope>NUCLEOTIDE SEQUENCE [LARGE SCALE GENOMIC DNA]</scope>
    <source>
        <strain evidence="3">Marx 270</strain>
    </source>
</reference>
<accession>A0A0C3I6F0</accession>
<gene>
    <name evidence="2" type="ORF">M404DRAFT_1009370</name>
</gene>
<evidence type="ECO:0000313" key="3">
    <source>
        <dbReference type="Proteomes" id="UP000054217"/>
    </source>
</evidence>
<feature type="compositionally biased region" description="Polar residues" evidence="1">
    <location>
        <begin position="32"/>
        <end position="42"/>
    </location>
</feature>
<dbReference type="InParanoid" id="A0A0C3I6F0"/>
<evidence type="ECO:0000313" key="2">
    <source>
        <dbReference type="EMBL" id="KIN92777.1"/>
    </source>
</evidence>
<dbReference type="EMBL" id="KN832385">
    <property type="protein sequence ID" value="KIN92777.1"/>
    <property type="molecule type" value="Genomic_DNA"/>
</dbReference>
<keyword evidence="3" id="KW-1185">Reference proteome</keyword>
<dbReference type="AlphaFoldDB" id="A0A0C3I6F0"/>